<reference evidence="1" key="1">
    <citation type="journal article" date="2014" name="Front. Microbiol.">
        <title>High frequency of phylogenetically diverse reductive dehalogenase-homologous genes in deep subseafloor sedimentary metagenomes.</title>
        <authorList>
            <person name="Kawai M."/>
            <person name="Futagami T."/>
            <person name="Toyoda A."/>
            <person name="Takaki Y."/>
            <person name="Nishi S."/>
            <person name="Hori S."/>
            <person name="Arai W."/>
            <person name="Tsubouchi T."/>
            <person name="Morono Y."/>
            <person name="Uchiyama I."/>
            <person name="Ito T."/>
            <person name="Fujiyama A."/>
            <person name="Inagaki F."/>
            <person name="Takami H."/>
        </authorList>
    </citation>
    <scope>NUCLEOTIDE SEQUENCE</scope>
    <source>
        <strain evidence="1">Expedition CK06-06</strain>
    </source>
</reference>
<gene>
    <name evidence="1" type="ORF">S01H1_54310</name>
</gene>
<dbReference type="AlphaFoldDB" id="X0VDM1"/>
<comment type="caution">
    <text evidence="1">The sequence shown here is derived from an EMBL/GenBank/DDBJ whole genome shotgun (WGS) entry which is preliminary data.</text>
</comment>
<accession>X0VDM1</accession>
<evidence type="ECO:0000313" key="1">
    <source>
        <dbReference type="EMBL" id="GAG16264.1"/>
    </source>
</evidence>
<feature type="non-terminal residue" evidence="1">
    <location>
        <position position="1"/>
    </location>
</feature>
<protein>
    <submittedName>
        <fullName evidence="1">Uncharacterized protein</fullName>
    </submittedName>
</protein>
<proteinExistence type="predicted"/>
<organism evidence="1">
    <name type="scientific">marine sediment metagenome</name>
    <dbReference type="NCBI Taxonomy" id="412755"/>
    <lineage>
        <taxon>unclassified sequences</taxon>
        <taxon>metagenomes</taxon>
        <taxon>ecological metagenomes</taxon>
    </lineage>
</organism>
<dbReference type="EMBL" id="BARS01035228">
    <property type="protein sequence ID" value="GAG16264.1"/>
    <property type="molecule type" value="Genomic_DNA"/>
</dbReference>
<name>X0VDM1_9ZZZZ</name>
<sequence>HGFHFRERGYAGFQLFQKKAIANILDRIEDDYVQSNEDVIFQNVCEKEGFKYIKSFAMHIHQVIGGVRRRLDERTIQERQWRGLVKYSSPTHINHDGVFHNLLLLDNNIEDIKRFINENNTEWSFIVDEISNGVDRK</sequence>